<dbReference type="AlphaFoldDB" id="A0A078ASM5"/>
<dbReference type="OrthoDB" id="263560at2759"/>
<dbReference type="GO" id="GO:0006364">
    <property type="term" value="P:rRNA processing"/>
    <property type="evidence" value="ECO:0007669"/>
    <property type="project" value="UniProtKB-KW"/>
</dbReference>
<evidence type="ECO:0000313" key="5">
    <source>
        <dbReference type="Proteomes" id="UP000039865"/>
    </source>
</evidence>
<dbReference type="Pfam" id="PF10273">
    <property type="entry name" value="WGG"/>
    <property type="match status" value="1"/>
</dbReference>
<name>A0A078ASM5_STYLE</name>
<dbReference type="InParanoid" id="A0A078ASM5"/>
<keyword evidence="2" id="KW-0698">rRNA processing</keyword>
<dbReference type="Proteomes" id="UP000039865">
    <property type="component" value="Unassembled WGS sequence"/>
</dbReference>
<comment type="similarity">
    <text evidence="1">Belongs to the TSR2 family.</text>
</comment>
<reference evidence="4 5" key="1">
    <citation type="submission" date="2014-06" db="EMBL/GenBank/DDBJ databases">
        <authorList>
            <person name="Swart Estienne"/>
        </authorList>
    </citation>
    <scope>NUCLEOTIDE SEQUENCE [LARGE SCALE GENOMIC DNA]</scope>
    <source>
        <strain evidence="4 5">130c</strain>
    </source>
</reference>
<gene>
    <name evidence="4" type="primary">Contig5497.g5883</name>
    <name evidence="4" type="ORF">STYLEM_14061</name>
</gene>
<evidence type="ECO:0000256" key="3">
    <source>
        <dbReference type="SAM" id="MobiDB-lite"/>
    </source>
</evidence>
<proteinExistence type="inferred from homology"/>
<dbReference type="EMBL" id="CCKQ01013343">
    <property type="protein sequence ID" value="CDW84991.1"/>
    <property type="molecule type" value="Genomic_DNA"/>
</dbReference>
<dbReference type="InterPro" id="IPR019398">
    <property type="entry name" value="Pre-rRNA_process_TSR2"/>
</dbReference>
<protein>
    <submittedName>
        <fullName evidence="4">Uncharacterized protein</fullName>
    </submittedName>
</protein>
<keyword evidence="5" id="KW-1185">Reference proteome</keyword>
<evidence type="ECO:0000256" key="2">
    <source>
        <dbReference type="ARBA" id="ARBA00022552"/>
    </source>
</evidence>
<feature type="compositionally biased region" description="Basic and acidic residues" evidence="3">
    <location>
        <begin position="179"/>
        <end position="189"/>
    </location>
</feature>
<feature type="region of interest" description="Disordered" evidence="3">
    <location>
        <begin position="172"/>
        <end position="231"/>
    </location>
</feature>
<dbReference type="PANTHER" id="PTHR21250">
    <property type="entry name" value="PRE-RRNA-PROCESSING PROTEIN TSR2 HOMOLOG"/>
    <property type="match status" value="1"/>
</dbReference>
<sequence>MESTSQNQATENSATTNQATEKSLYIQGVESLREAASILVCNWTDLNYAIEQGLNNKNRKLNLEDEKEIEALKELVNYLKSERKSDMALRNELIQNMVDLCLAQDVELEDFEDCILDFMEINFSMMIEDNSAKEIGAAMMKIRRELFTSAQNKQVLESDELQKLREFNEQKNLAKKRKQEKEAQERLEVGEDDMDEEEETEQKEEKPKQTGPVFDDDGFEVVTTEKKGRRR</sequence>
<evidence type="ECO:0000256" key="1">
    <source>
        <dbReference type="ARBA" id="ARBA00006524"/>
    </source>
</evidence>
<organism evidence="4 5">
    <name type="scientific">Stylonychia lemnae</name>
    <name type="common">Ciliate</name>
    <dbReference type="NCBI Taxonomy" id="5949"/>
    <lineage>
        <taxon>Eukaryota</taxon>
        <taxon>Sar</taxon>
        <taxon>Alveolata</taxon>
        <taxon>Ciliophora</taxon>
        <taxon>Intramacronucleata</taxon>
        <taxon>Spirotrichea</taxon>
        <taxon>Stichotrichia</taxon>
        <taxon>Sporadotrichida</taxon>
        <taxon>Oxytrichidae</taxon>
        <taxon>Stylonychinae</taxon>
        <taxon>Stylonychia</taxon>
    </lineage>
</organism>
<evidence type="ECO:0000313" key="4">
    <source>
        <dbReference type="EMBL" id="CDW84991.1"/>
    </source>
</evidence>
<accession>A0A078ASM5</accession>
<feature type="compositionally biased region" description="Acidic residues" evidence="3">
    <location>
        <begin position="190"/>
        <end position="202"/>
    </location>
</feature>